<dbReference type="STRING" id="94624.Bpet1110"/>
<dbReference type="AlphaFoldDB" id="A9IBI8"/>
<dbReference type="EMBL" id="AM902716">
    <property type="protein sequence ID" value="CAP41442.1"/>
    <property type="molecule type" value="Genomic_DNA"/>
</dbReference>
<sequence length="232" mass="25313">MLSAIESYSANHPGGWPGALATWKQEVAQRAKAGQIADSEFLEQGHNSLLVEAHSSHPWDRLLQDNFIELVSDILRLWSEVRRIYAALESRTPLEPNLANQVWQTRAFPLWPDFDVALRVSAGILLGYTVLCTLWWVTGWSQGPNALLMGTVALAFFGGADEAGKAIFTFLKFGIMALLMGAGLSYGLLPFAQDFPSFVLVMALVMLPLGAWAASNPLAILNRPGFCGGSYS</sequence>
<proteinExistence type="predicted"/>
<dbReference type="Proteomes" id="UP000001225">
    <property type="component" value="Chromosome"/>
</dbReference>
<keyword evidence="3" id="KW-1185">Reference proteome</keyword>
<gene>
    <name evidence="2" type="ordered locus">Bpet1110</name>
</gene>
<organism evidence="2 3">
    <name type="scientific">Bordetella petrii (strain ATCC BAA-461 / DSM 12804 / CCUG 43448 / CIP 107267 / Se-1111R)</name>
    <dbReference type="NCBI Taxonomy" id="340100"/>
    <lineage>
        <taxon>Bacteria</taxon>
        <taxon>Pseudomonadati</taxon>
        <taxon>Pseudomonadota</taxon>
        <taxon>Betaproteobacteria</taxon>
        <taxon>Burkholderiales</taxon>
        <taxon>Alcaligenaceae</taxon>
        <taxon>Bordetella</taxon>
    </lineage>
</organism>
<dbReference type="InterPro" id="IPR006726">
    <property type="entry name" value="PHBA_efflux_AaeB/fusaric-R"/>
</dbReference>
<dbReference type="GO" id="GO:0005886">
    <property type="term" value="C:plasma membrane"/>
    <property type="evidence" value="ECO:0007669"/>
    <property type="project" value="InterPro"/>
</dbReference>
<accession>A9IBI8</accession>
<feature type="transmembrane region" description="Helical" evidence="1">
    <location>
        <begin position="143"/>
        <end position="160"/>
    </location>
</feature>
<feature type="transmembrane region" description="Helical" evidence="1">
    <location>
        <begin position="167"/>
        <end position="189"/>
    </location>
</feature>
<keyword evidence="1" id="KW-0472">Membrane</keyword>
<evidence type="ECO:0000256" key="1">
    <source>
        <dbReference type="SAM" id="Phobius"/>
    </source>
</evidence>
<protein>
    <submittedName>
        <fullName evidence="2">Membrane protein</fullName>
    </submittedName>
</protein>
<evidence type="ECO:0000313" key="3">
    <source>
        <dbReference type="Proteomes" id="UP000001225"/>
    </source>
</evidence>
<feature type="transmembrane region" description="Helical" evidence="1">
    <location>
        <begin position="195"/>
        <end position="214"/>
    </location>
</feature>
<dbReference type="Pfam" id="PF04632">
    <property type="entry name" value="FUSC"/>
    <property type="match status" value="1"/>
</dbReference>
<keyword evidence="1" id="KW-1133">Transmembrane helix</keyword>
<dbReference type="KEGG" id="bpt:Bpet1110"/>
<evidence type="ECO:0000313" key="2">
    <source>
        <dbReference type="EMBL" id="CAP41442.1"/>
    </source>
</evidence>
<keyword evidence="1" id="KW-0812">Transmembrane</keyword>
<feature type="transmembrane region" description="Helical" evidence="1">
    <location>
        <begin position="116"/>
        <end position="137"/>
    </location>
</feature>
<dbReference type="eggNOG" id="COG1289">
    <property type="taxonomic scope" value="Bacteria"/>
</dbReference>
<dbReference type="GO" id="GO:0022857">
    <property type="term" value="F:transmembrane transporter activity"/>
    <property type="evidence" value="ECO:0007669"/>
    <property type="project" value="InterPro"/>
</dbReference>
<reference evidence="2 3" key="1">
    <citation type="journal article" date="2008" name="BMC Genomics">
        <title>The missing link: Bordetella petrii is endowed with both the metabolic versatility of environmental bacteria and virulence traits of pathogenic Bordetellae.</title>
        <authorList>
            <person name="Gross R."/>
            <person name="Guzman C.A."/>
            <person name="Sebaihia M."/>
            <person name="Martins Dos Santos V.A."/>
            <person name="Pieper D.H."/>
            <person name="Koebnik R."/>
            <person name="Lechner M."/>
            <person name="Bartels D."/>
            <person name="Buhrmester J."/>
            <person name="Choudhuri J.V."/>
            <person name="Ebensen T."/>
            <person name="Gaigalat L."/>
            <person name="Herrmann S."/>
            <person name="Khachane A.N."/>
            <person name="Larisch C."/>
            <person name="Link S."/>
            <person name="Linke B."/>
            <person name="Meyer F."/>
            <person name="Mormann S."/>
            <person name="Nakunst D."/>
            <person name="Rueckert C."/>
            <person name="Schneiker-Bekel S."/>
            <person name="Schulze K."/>
            <person name="Vorhoelter F.J."/>
            <person name="Yevsa T."/>
            <person name="Engle J.T."/>
            <person name="Goldman W.E."/>
            <person name="Puehler A."/>
            <person name="Goebel U.B."/>
            <person name="Goesmann A."/>
            <person name="Bloecker H."/>
            <person name="Kaiser O."/>
            <person name="Martinez-Arias R."/>
        </authorList>
    </citation>
    <scope>NUCLEOTIDE SEQUENCE [LARGE SCALE GENOMIC DNA]</scope>
    <source>
        <strain evidence="3">ATCC BAA-461 / DSM 12804 / CCUG 43448 / CIP 107267 / Se-1111R</strain>
    </source>
</reference>
<name>A9IBI8_BORPD</name>